<organism evidence="3 4">
    <name type="scientific">Flintibacter hominis</name>
    <dbReference type="NCBI Taxonomy" id="2763048"/>
    <lineage>
        <taxon>Bacteria</taxon>
        <taxon>Bacillati</taxon>
        <taxon>Bacillota</taxon>
        <taxon>Clostridia</taxon>
        <taxon>Eubacteriales</taxon>
        <taxon>Flintibacter</taxon>
    </lineage>
</organism>
<dbReference type="AlphaFoldDB" id="A0A8J6JAD4"/>
<evidence type="ECO:0000313" key="4">
    <source>
        <dbReference type="Proteomes" id="UP000628736"/>
    </source>
</evidence>
<keyword evidence="2" id="KW-0472">Membrane</keyword>
<dbReference type="EMBL" id="JACOPO010000018">
    <property type="protein sequence ID" value="MBC5723821.1"/>
    <property type="molecule type" value="Genomic_DNA"/>
</dbReference>
<name>A0A8J6JAD4_9FIRM</name>
<sequence length="192" mass="21091">MNSKKFSEAMSELDSKYVDEAISYKKKTQKTVWVKWGAVAACLALVCVAAICLFPNNNDSVTTPGIADAAPMVYVNDTLYKQSTSQTSFNELKADFVYLGVIESDVTNFQGTNDAGNYLDGIPKENFQANHPIVGAEVYQYGENIVVEIGGKYWLYENYHSTDLDGNPDGYDPLPNNQTSGEEVSEQDPAAN</sequence>
<gene>
    <name evidence="3" type="ORF">H8S11_13530</name>
</gene>
<protein>
    <submittedName>
        <fullName evidence="3">Entericidin like toxin protein</fullName>
    </submittedName>
</protein>
<comment type="caution">
    <text evidence="3">The sequence shown here is derived from an EMBL/GenBank/DDBJ whole genome shotgun (WGS) entry which is preliminary data.</text>
</comment>
<feature type="region of interest" description="Disordered" evidence="1">
    <location>
        <begin position="165"/>
        <end position="192"/>
    </location>
</feature>
<evidence type="ECO:0000313" key="3">
    <source>
        <dbReference type="EMBL" id="MBC5723821.1"/>
    </source>
</evidence>
<keyword evidence="2" id="KW-1133">Transmembrane helix</keyword>
<evidence type="ECO:0000256" key="2">
    <source>
        <dbReference type="SAM" id="Phobius"/>
    </source>
</evidence>
<reference evidence="3" key="1">
    <citation type="submission" date="2020-08" db="EMBL/GenBank/DDBJ databases">
        <title>Genome public.</title>
        <authorList>
            <person name="Liu C."/>
            <person name="Sun Q."/>
        </authorList>
    </citation>
    <scope>NUCLEOTIDE SEQUENCE</scope>
    <source>
        <strain evidence="3">NSJ-23</strain>
    </source>
</reference>
<evidence type="ECO:0000256" key="1">
    <source>
        <dbReference type="SAM" id="MobiDB-lite"/>
    </source>
</evidence>
<feature type="transmembrane region" description="Helical" evidence="2">
    <location>
        <begin position="33"/>
        <end position="56"/>
    </location>
</feature>
<accession>A0A8J6JAD4</accession>
<keyword evidence="2" id="KW-0812">Transmembrane</keyword>
<keyword evidence="4" id="KW-1185">Reference proteome</keyword>
<proteinExistence type="predicted"/>
<dbReference type="Proteomes" id="UP000628736">
    <property type="component" value="Unassembled WGS sequence"/>
</dbReference>